<accession>A0A9P1D4W2</accession>
<evidence type="ECO:0000313" key="4">
    <source>
        <dbReference type="Proteomes" id="UP001152797"/>
    </source>
</evidence>
<proteinExistence type="predicted"/>
<dbReference type="EMBL" id="CAMXCT020003112">
    <property type="protein sequence ID" value="CAL1155848.1"/>
    <property type="molecule type" value="Genomic_DNA"/>
</dbReference>
<reference evidence="2" key="1">
    <citation type="submission" date="2022-10" db="EMBL/GenBank/DDBJ databases">
        <authorList>
            <person name="Chen Y."/>
            <person name="Dougan E. K."/>
            <person name="Chan C."/>
            <person name="Rhodes N."/>
            <person name="Thang M."/>
        </authorList>
    </citation>
    <scope>NUCLEOTIDE SEQUENCE</scope>
</reference>
<evidence type="ECO:0000313" key="2">
    <source>
        <dbReference type="EMBL" id="CAI4002473.1"/>
    </source>
</evidence>
<dbReference type="AlphaFoldDB" id="A0A9P1D4W2"/>
<feature type="compositionally biased region" description="Basic and acidic residues" evidence="1">
    <location>
        <begin position="387"/>
        <end position="396"/>
    </location>
</feature>
<feature type="region of interest" description="Disordered" evidence="1">
    <location>
        <begin position="387"/>
        <end position="412"/>
    </location>
</feature>
<dbReference type="GO" id="GO:0030246">
    <property type="term" value="F:carbohydrate binding"/>
    <property type="evidence" value="ECO:0007669"/>
    <property type="project" value="InterPro"/>
</dbReference>
<dbReference type="InterPro" id="IPR014718">
    <property type="entry name" value="GH-type_carb-bd"/>
</dbReference>
<dbReference type="Proteomes" id="UP001152797">
    <property type="component" value="Unassembled WGS sequence"/>
</dbReference>
<gene>
    <name evidence="2" type="ORF">C1SCF055_LOCUS28423</name>
</gene>
<dbReference type="EMBL" id="CAMXCT010003112">
    <property type="protein sequence ID" value="CAI4002473.1"/>
    <property type="molecule type" value="Genomic_DNA"/>
</dbReference>
<organism evidence="2">
    <name type="scientific">Cladocopium goreaui</name>
    <dbReference type="NCBI Taxonomy" id="2562237"/>
    <lineage>
        <taxon>Eukaryota</taxon>
        <taxon>Sar</taxon>
        <taxon>Alveolata</taxon>
        <taxon>Dinophyceae</taxon>
        <taxon>Suessiales</taxon>
        <taxon>Symbiodiniaceae</taxon>
        <taxon>Cladocopium</taxon>
    </lineage>
</organism>
<feature type="compositionally biased region" description="Gly residues" evidence="1">
    <location>
        <begin position="400"/>
        <end position="409"/>
    </location>
</feature>
<dbReference type="EMBL" id="CAMXCT030003112">
    <property type="protein sequence ID" value="CAL4789785.1"/>
    <property type="molecule type" value="Genomic_DNA"/>
</dbReference>
<evidence type="ECO:0000313" key="3">
    <source>
        <dbReference type="EMBL" id="CAL1155848.1"/>
    </source>
</evidence>
<sequence length="554" mass="61175">MTEPPGKKPKVGTRELTTLRLRDAALSIDAAGGSLASFQLGQRPNPLCWDSAVHDNLDPTVTAPRPLGHFLCLDRWGPPSEEEERQGMPYHGEATSRHWHWSSSATSAARLRAQLPMAGLEVERSVELLTCSARASWSFETRAALARIRDEVKNINKLGRILNMVQHPSIAPPFLTAETRVDCNGKRGFTQASRGCSDVLWDAQREFPVAVTANGAQDARCMTGGNDDVFSYEVNQSDPHGWVTAFTPSQGLLLGYLWPRCHYPWVSLWCSSTDGEPRARGLEFGTTGLHQPFPILTRHPRIFGLPTFEHLDAMETFQKSFCCFLLEIPTDFCGVQAITVATAGTATTLRLSEKGSERTFEARAKEETGDFTPHSFEIVSLTYEHSRGPRAQREEAPGGLPWGDRGGGKMAPSQVEKDLKSALMSKETERWLDAVAKAVKEGWDGFQIQQAVAEVVTEDPVGTARFMETTHRPTQAMAVIGMDDEAEEWEHAVHYHDKMITGAFSAMWSIYPRIPQEDPWADNVPKVDCEIVCPGQGIVMTSTGLALRGEPVGM</sequence>
<keyword evidence="4" id="KW-1185">Reference proteome</keyword>
<name>A0A9P1D4W2_9DINO</name>
<comment type="caution">
    <text evidence="2">The sequence shown here is derived from an EMBL/GenBank/DDBJ whole genome shotgun (WGS) entry which is preliminary data.</text>
</comment>
<dbReference type="Gene3D" id="2.70.98.10">
    <property type="match status" value="1"/>
</dbReference>
<reference evidence="3" key="2">
    <citation type="submission" date="2024-04" db="EMBL/GenBank/DDBJ databases">
        <authorList>
            <person name="Chen Y."/>
            <person name="Shah S."/>
            <person name="Dougan E. K."/>
            <person name="Thang M."/>
            <person name="Chan C."/>
        </authorList>
    </citation>
    <scope>NUCLEOTIDE SEQUENCE [LARGE SCALE GENOMIC DNA]</scope>
</reference>
<evidence type="ECO:0000256" key="1">
    <source>
        <dbReference type="SAM" id="MobiDB-lite"/>
    </source>
</evidence>
<dbReference type="OrthoDB" id="418497at2759"/>
<protein>
    <submittedName>
        <fullName evidence="2">Uncharacterized protein</fullName>
    </submittedName>
</protein>